<evidence type="ECO:0000256" key="1">
    <source>
        <dbReference type="ARBA" id="ARBA00010986"/>
    </source>
</evidence>
<comment type="caution">
    <text evidence="4">The sequence shown here is derived from an EMBL/GenBank/DDBJ whole genome shotgun (WGS) entry which is preliminary data.</text>
</comment>
<dbReference type="InterPro" id="IPR013974">
    <property type="entry name" value="SAF"/>
</dbReference>
<dbReference type="GO" id="GO:0016829">
    <property type="term" value="F:lyase activity"/>
    <property type="evidence" value="ECO:0007669"/>
    <property type="project" value="UniProtKB-KW"/>
</dbReference>
<dbReference type="CDD" id="cd11613">
    <property type="entry name" value="SAF_AH_GD"/>
    <property type="match status" value="1"/>
</dbReference>
<dbReference type="EMBL" id="PVZS01000024">
    <property type="protein sequence ID" value="PSC03529.1"/>
    <property type="molecule type" value="Genomic_DNA"/>
</dbReference>
<dbReference type="Gene3D" id="2.30.130.110">
    <property type="match status" value="1"/>
</dbReference>
<feature type="domain" description="SAF" evidence="3">
    <location>
        <begin position="18"/>
        <end position="85"/>
    </location>
</feature>
<dbReference type="RefSeq" id="WP_106338660.1">
    <property type="nucleotide sequence ID" value="NZ_PVZS01000024.1"/>
</dbReference>
<dbReference type="PANTHER" id="PTHR30536:SF5">
    <property type="entry name" value="ALTRONATE DEHYDRATASE"/>
    <property type="match status" value="1"/>
</dbReference>
<protein>
    <submittedName>
        <fullName evidence="4">Galactonate dehydratase</fullName>
    </submittedName>
</protein>
<organism evidence="4 5">
    <name type="scientific">Alsobacter soli</name>
    <dbReference type="NCBI Taxonomy" id="2109933"/>
    <lineage>
        <taxon>Bacteria</taxon>
        <taxon>Pseudomonadati</taxon>
        <taxon>Pseudomonadota</taxon>
        <taxon>Alphaproteobacteria</taxon>
        <taxon>Hyphomicrobiales</taxon>
        <taxon>Alsobacteraceae</taxon>
        <taxon>Alsobacter</taxon>
    </lineage>
</organism>
<proteinExistence type="inferred from homology"/>
<dbReference type="SMART" id="SM00858">
    <property type="entry name" value="SAF"/>
    <property type="match status" value="1"/>
</dbReference>
<accession>A0A2T1HPU4</accession>
<reference evidence="5" key="1">
    <citation type="submission" date="2018-03" db="EMBL/GenBank/DDBJ databases">
        <authorList>
            <person name="Sun L."/>
            <person name="Liu H."/>
            <person name="Chen W."/>
            <person name="Huang K."/>
            <person name="Liu W."/>
            <person name="Gao X."/>
        </authorList>
    </citation>
    <scope>NUCLEOTIDE SEQUENCE [LARGE SCALE GENOMIC DNA]</scope>
    <source>
        <strain evidence="5">SH9</strain>
    </source>
</reference>
<dbReference type="Pfam" id="PF08666">
    <property type="entry name" value="SAF"/>
    <property type="match status" value="1"/>
</dbReference>
<keyword evidence="5" id="KW-1185">Reference proteome</keyword>
<dbReference type="OrthoDB" id="9804574at2"/>
<evidence type="ECO:0000259" key="3">
    <source>
        <dbReference type="SMART" id="SM00858"/>
    </source>
</evidence>
<dbReference type="InterPro" id="IPR007392">
    <property type="entry name" value="GD_AH_second"/>
</dbReference>
<dbReference type="Pfam" id="PF20629">
    <property type="entry name" value="GD_AH_C"/>
    <property type="match status" value="1"/>
</dbReference>
<evidence type="ECO:0000313" key="4">
    <source>
        <dbReference type="EMBL" id="PSC03529.1"/>
    </source>
</evidence>
<gene>
    <name evidence="4" type="ORF">SLNSH_18635</name>
</gene>
<keyword evidence="2" id="KW-0456">Lyase</keyword>
<comment type="similarity">
    <text evidence="1">Belongs to the UxaA family.</text>
</comment>
<dbReference type="PANTHER" id="PTHR30536">
    <property type="entry name" value="ALTRONATE/GALACTARATE DEHYDRATASE"/>
    <property type="match status" value="1"/>
</dbReference>
<evidence type="ECO:0000256" key="2">
    <source>
        <dbReference type="ARBA" id="ARBA00023239"/>
    </source>
</evidence>
<dbReference type="AlphaFoldDB" id="A0A2T1HPU4"/>
<sequence>MNAPVLNAPRIVRLNPADTVVVAVDPVEAGAVAEGVTARARVPRGHKMATVGIPEGQPIVKFGQIIGFASKAIEPGDWVHEHNVVMHDFERDYRFAEDAKQEELLPPELQATFQGFRRANGKVGTRNYIGILTSVNCSASVARFMAQEIERSGILANYPNIDGVIPLVHGGGCALDVKGEGYEILKRTQWGYATNPNMAGVVMVGLGCEGFQIGRWKDAYGISESDTFRTMTIQEVGGTKKTVQAGVEAIKTMLPIANRAQRETVPASELLLALQCGGSDGYSGITANPALGAAVDILVKHGGTAILSETPEIYGAEHLLTRRAATREIGEKLVDMIHWWEDYTARNKMEMNNNPSPGNKLGGLTTILEKSLGAAAKGGTRTMTGVYHYAEPVDAKGFVYMDTPGYDPVAATGQVAGGANVLCFTTGRGSAYGCKPTPSIKLATNSEIYRRMIDDMDINCGDILDGVSIEQKGQEIFETVLRVASGERSKSEQLGYGDAEFVPWTVGATM</sequence>
<dbReference type="InterPro" id="IPR044144">
    <property type="entry name" value="SAF_UxaA/GarD"/>
</dbReference>
<dbReference type="GO" id="GO:0019698">
    <property type="term" value="P:D-galacturonate catabolic process"/>
    <property type="evidence" value="ECO:0007669"/>
    <property type="project" value="TreeGrafter"/>
</dbReference>
<dbReference type="Proteomes" id="UP000239772">
    <property type="component" value="Unassembled WGS sequence"/>
</dbReference>
<dbReference type="Pfam" id="PF04295">
    <property type="entry name" value="GD_AH_second"/>
    <property type="match status" value="1"/>
</dbReference>
<dbReference type="InterPro" id="IPR048332">
    <property type="entry name" value="GD_AH_C"/>
</dbReference>
<evidence type="ECO:0000313" key="5">
    <source>
        <dbReference type="Proteomes" id="UP000239772"/>
    </source>
</evidence>
<name>A0A2T1HPU4_9HYPH</name>
<dbReference type="InterPro" id="IPR052172">
    <property type="entry name" value="UxaA_altronate/galactarate_dh"/>
</dbReference>